<keyword evidence="2" id="KW-0812">Transmembrane</keyword>
<organism evidence="3 4">
    <name type="scientific">Lithohypha guttulata</name>
    <dbReference type="NCBI Taxonomy" id="1690604"/>
    <lineage>
        <taxon>Eukaryota</taxon>
        <taxon>Fungi</taxon>
        <taxon>Dikarya</taxon>
        <taxon>Ascomycota</taxon>
        <taxon>Pezizomycotina</taxon>
        <taxon>Eurotiomycetes</taxon>
        <taxon>Chaetothyriomycetidae</taxon>
        <taxon>Chaetothyriales</taxon>
        <taxon>Trichomeriaceae</taxon>
        <taxon>Lithohypha</taxon>
    </lineage>
</organism>
<feature type="region of interest" description="Disordered" evidence="1">
    <location>
        <begin position="602"/>
        <end position="657"/>
    </location>
</feature>
<feature type="compositionally biased region" description="Low complexity" evidence="1">
    <location>
        <begin position="625"/>
        <end position="641"/>
    </location>
</feature>
<name>A0AAN7SUC5_9EURO</name>
<keyword evidence="4" id="KW-1185">Reference proteome</keyword>
<reference evidence="3 4" key="1">
    <citation type="submission" date="2023-08" db="EMBL/GenBank/DDBJ databases">
        <title>Black Yeasts Isolated from many extreme environments.</title>
        <authorList>
            <person name="Coleine C."/>
            <person name="Stajich J.E."/>
            <person name="Selbmann L."/>
        </authorList>
    </citation>
    <scope>NUCLEOTIDE SEQUENCE [LARGE SCALE GENOMIC DNA]</scope>
    <source>
        <strain evidence="3 4">CCFEE 5910</strain>
    </source>
</reference>
<accession>A0AAN7SUC5</accession>
<dbReference type="AlphaFoldDB" id="A0AAN7SUC5"/>
<feature type="transmembrane region" description="Helical" evidence="2">
    <location>
        <begin position="99"/>
        <end position="121"/>
    </location>
</feature>
<feature type="compositionally biased region" description="Basic and acidic residues" evidence="1">
    <location>
        <begin position="602"/>
        <end position="611"/>
    </location>
</feature>
<feature type="transmembrane region" description="Helical" evidence="2">
    <location>
        <begin position="26"/>
        <end position="46"/>
    </location>
</feature>
<proteinExistence type="predicted"/>
<keyword evidence="2" id="KW-1133">Transmembrane helix</keyword>
<dbReference type="EMBL" id="JAVRRJ010000009">
    <property type="protein sequence ID" value="KAK5081740.1"/>
    <property type="molecule type" value="Genomic_DNA"/>
</dbReference>
<evidence type="ECO:0000256" key="2">
    <source>
        <dbReference type="SAM" id="Phobius"/>
    </source>
</evidence>
<evidence type="ECO:0000313" key="3">
    <source>
        <dbReference type="EMBL" id="KAK5081740.1"/>
    </source>
</evidence>
<gene>
    <name evidence="3" type="ORF">LTR05_007876</name>
</gene>
<comment type="caution">
    <text evidence="3">The sequence shown here is derived from an EMBL/GenBank/DDBJ whole genome shotgun (WGS) entry which is preliminary data.</text>
</comment>
<evidence type="ECO:0000313" key="4">
    <source>
        <dbReference type="Proteomes" id="UP001309876"/>
    </source>
</evidence>
<sequence length="764" mass="85002">MAPNPIMLPRKRKSLKANAQLENDQAALGLTWPILTTAFVALLLAISVWPRRWLLSGCGVQSLLIAYAAGYGSRIFPSIPLWVLLISINLVYAVAATSWLLYGLFTAACWPFILLTCLFQFQFASEFARRNLRRLLRDLYFTQDRIAFFNLPALEIDTEVAGLMVIRGITFSLSGLTLVAHGIEVGIKLTDEIELALHADEVRVSLFRRIEVGNVYGNIKGGRSEMTFTDLDDTDHEGAEEDALFYETPLLRAATAGSEGIKDRPKLRESLAGGSYIKDSSAKSGFGSIRTLSPDDQDAEKKYDEMINEIRTSDATYQSRARVRKATREQGRTIDDEKDLRAAVCAELHEFPSIPHPPRRSIKVTTLQKLNPPRVRRFLHRLPFLLRLLLNPLGYFHPITIDSISAAGSGQWLRELLQTNIFKHHAAKSAELRRLQKRISVWLEDANFCLELTDIDGLGQVPLSTQFDIVAYLHFADIMAYRTLPQSGILNQVVRLGGADATFTIPSYLLPHHEHVLPPRPTAEDKKEMEDQVEQADGIPKMVQAEQEMEMVKKDEASISMSVHASLPAAFDRELLMFIAALVKATKIIEFDKEVDKVETEHATDKVDHASETASIDSSTAAPLTPVSTNDTVNSVSSTPSIMSRHSRVSSDITPSTTGARFKNFTKNLQHNLREASLNTKDSLSKDSIKTFMQEVQQNTRDGMKKAVVGSMVNDRWIAKLVGKVAANLERAQGDLGYSGGIPVALEDYRPKPGDDGMLSKFLP</sequence>
<protein>
    <submittedName>
        <fullName evidence="3">Uncharacterized protein</fullName>
    </submittedName>
</protein>
<dbReference type="Proteomes" id="UP001309876">
    <property type="component" value="Unassembled WGS sequence"/>
</dbReference>
<keyword evidence="2" id="KW-0472">Membrane</keyword>
<evidence type="ECO:0000256" key="1">
    <source>
        <dbReference type="SAM" id="MobiDB-lite"/>
    </source>
</evidence>
<feature type="compositionally biased region" description="Polar residues" evidence="1">
    <location>
        <begin position="612"/>
        <end position="622"/>
    </location>
</feature>